<keyword evidence="12" id="KW-1185">Reference proteome</keyword>
<sequence precursor="true">MRVQKRGFHSFLRGNTPRAFALSCAALSLGSTAYLAYPSPVMAQEFQFSTVEIQGNGRVSTESILNFAGIGRNQGVSGGELNDAYQRVLASGLFESVEFIPQGSKLLIKVTEFPTVSRISIEGNSKVNDDVLSSVLQTQVRRAYAPSTAEQDAAAMAEIYASKGQLAATVTPRIIRRNDNRVDVVFEVTEGKNVEVERLTFVGNRQYSNARLRRVLETKQAGLLRFLVGRDTFAEDRVNFDKQVLTDFYTSRGFIDFEVLNVAAEFSRERDAYFLTFNIREGQKFSFGEMTTVSEIDGLDTADFQKEINIRSGQTYSPVAVENAIERIEILATKKGIDFLRVEPRVTRNDRERSLDISFALVRGPRVFVERIDIEGNATTLDRVVRRQFKTVEGDPFNPREIREAASRIRALGFFSDARVDARAGSGPEKVIVDVDLEETSTGSFSFGVNYSVSSGANLIASFSESNFLGRGQRLAFNLTTKLDDGNLSFNFVEPAFLGRDVAFGLSANYGFSAPIYADHESRDIFVSPSLTFPVAENARLRLNYKVGTNLLRNPDDNDLPATIQADVDAGEVFEQSLGYTYSYDTRRSGVNPNAGVKFEFSQDIAGFGSDVEYLRTTATVQGDTTLFNEEVNLSASIKGGMIEGRGGMDTRVSNRFFTGTSLIRGFEPGGIGPRDLDDTELALGGKFYAVASLETDFPLGLPEEYGIKGGLFLDHGALWGLDDASSAGGSEDISWRTVVGASVFLKTPIGPLRFNFTKALNKEDYDVEQNFDLTIATQF</sequence>
<comment type="caution">
    <text evidence="11">The sequence shown here is derived from an EMBL/GenBank/DDBJ whole genome shotgun (WGS) entry which is preliminary data.</text>
</comment>
<evidence type="ECO:0000256" key="5">
    <source>
        <dbReference type="ARBA" id="ARBA00022737"/>
    </source>
</evidence>
<evidence type="ECO:0000256" key="2">
    <source>
        <dbReference type="ARBA" id="ARBA00022452"/>
    </source>
</evidence>
<dbReference type="Pfam" id="PF01103">
    <property type="entry name" value="Omp85"/>
    <property type="match status" value="1"/>
</dbReference>
<dbReference type="InterPro" id="IPR010827">
    <property type="entry name" value="BamA/TamA_POTRA"/>
</dbReference>
<dbReference type="GO" id="GO:0043165">
    <property type="term" value="P:Gram-negative-bacterium-type cell outer membrane assembly"/>
    <property type="evidence" value="ECO:0007669"/>
    <property type="project" value="UniProtKB-UniRule"/>
</dbReference>
<comment type="similarity">
    <text evidence="8">Belongs to the BamA family.</text>
</comment>
<feature type="domain" description="POTRA" evidence="10">
    <location>
        <begin position="367"/>
        <end position="440"/>
    </location>
</feature>
<evidence type="ECO:0000259" key="10">
    <source>
        <dbReference type="PROSITE" id="PS51779"/>
    </source>
</evidence>
<dbReference type="PANTHER" id="PTHR12815">
    <property type="entry name" value="SORTING AND ASSEMBLY MACHINERY SAMM50 PROTEIN FAMILY MEMBER"/>
    <property type="match status" value="1"/>
</dbReference>
<feature type="domain" description="POTRA" evidence="10">
    <location>
        <begin position="46"/>
        <end position="113"/>
    </location>
</feature>
<dbReference type="PROSITE" id="PS51779">
    <property type="entry name" value="POTRA"/>
    <property type="match status" value="3"/>
</dbReference>
<comment type="subunit">
    <text evidence="8">Part of the Bam complex.</text>
</comment>
<evidence type="ECO:0000313" key="12">
    <source>
        <dbReference type="Proteomes" id="UP000269689"/>
    </source>
</evidence>
<evidence type="ECO:0000256" key="8">
    <source>
        <dbReference type="HAMAP-Rule" id="MF_01430"/>
    </source>
</evidence>
<dbReference type="PIRSF" id="PIRSF006076">
    <property type="entry name" value="OM_assembly_OMP85"/>
    <property type="match status" value="1"/>
</dbReference>
<dbReference type="HAMAP" id="MF_01430">
    <property type="entry name" value="OM_assembly_BamA"/>
    <property type="match status" value="1"/>
</dbReference>
<dbReference type="EMBL" id="RKQK01000001">
    <property type="protein sequence ID" value="RPE71472.1"/>
    <property type="molecule type" value="Genomic_DNA"/>
</dbReference>
<keyword evidence="4 8" id="KW-0732">Signal</keyword>
<dbReference type="OrthoDB" id="9803054at2"/>
<dbReference type="RefSeq" id="WP_123791682.1">
    <property type="nucleotide sequence ID" value="NZ_RKQK01000001.1"/>
</dbReference>
<evidence type="ECO:0000256" key="4">
    <source>
        <dbReference type="ARBA" id="ARBA00022729"/>
    </source>
</evidence>
<evidence type="ECO:0000256" key="6">
    <source>
        <dbReference type="ARBA" id="ARBA00023136"/>
    </source>
</evidence>
<dbReference type="Proteomes" id="UP000269689">
    <property type="component" value="Unassembled WGS sequence"/>
</dbReference>
<accession>A0A3N4ULJ4</accession>
<feature type="domain" description="POTRA" evidence="10">
    <location>
        <begin position="114"/>
        <end position="191"/>
    </location>
</feature>
<dbReference type="Gene3D" id="3.10.20.310">
    <property type="entry name" value="membrane protein fhac"/>
    <property type="match status" value="5"/>
</dbReference>
<dbReference type="InterPro" id="IPR039910">
    <property type="entry name" value="D15-like"/>
</dbReference>
<evidence type="ECO:0000256" key="9">
    <source>
        <dbReference type="NCBIfam" id="TIGR03303"/>
    </source>
</evidence>
<name>A0A3N4ULJ4_9RHOB</name>
<dbReference type="InterPro" id="IPR000184">
    <property type="entry name" value="Bac_surfAg_D15"/>
</dbReference>
<keyword evidence="5 8" id="KW-0677">Repeat</keyword>
<evidence type="ECO:0000313" key="11">
    <source>
        <dbReference type="EMBL" id="RPE71472.1"/>
    </source>
</evidence>
<keyword evidence="2 8" id="KW-1134">Transmembrane beta strand</keyword>
<dbReference type="NCBIfam" id="TIGR03303">
    <property type="entry name" value="OM_YaeT"/>
    <property type="match status" value="1"/>
</dbReference>
<comment type="subcellular location">
    <subcellularLocation>
        <location evidence="8">Cell outer membrane</location>
    </subcellularLocation>
    <subcellularLocation>
        <location evidence="1">Membrane</location>
    </subcellularLocation>
</comment>
<dbReference type="GO" id="GO:0009279">
    <property type="term" value="C:cell outer membrane"/>
    <property type="evidence" value="ECO:0007669"/>
    <property type="project" value="UniProtKB-SubCell"/>
</dbReference>
<dbReference type="AlphaFoldDB" id="A0A3N4ULJ4"/>
<organism evidence="11 12">
    <name type="scientific">Pacificibacter maritimus</name>
    <dbReference type="NCBI Taxonomy" id="762213"/>
    <lineage>
        <taxon>Bacteria</taxon>
        <taxon>Pseudomonadati</taxon>
        <taxon>Pseudomonadota</taxon>
        <taxon>Alphaproteobacteria</taxon>
        <taxon>Rhodobacterales</taxon>
        <taxon>Roseobacteraceae</taxon>
        <taxon>Pacificibacter</taxon>
    </lineage>
</organism>
<evidence type="ECO:0000256" key="1">
    <source>
        <dbReference type="ARBA" id="ARBA00004370"/>
    </source>
</evidence>
<dbReference type="PANTHER" id="PTHR12815:SF23">
    <property type="entry name" value="OUTER MEMBRANE PROTEIN ASSEMBLY FACTOR BAMA"/>
    <property type="match status" value="1"/>
</dbReference>
<dbReference type="InterPro" id="IPR023707">
    <property type="entry name" value="OM_assembly_BamA"/>
</dbReference>
<feature type="signal peptide" evidence="8">
    <location>
        <begin position="1"/>
        <end position="43"/>
    </location>
</feature>
<dbReference type="Pfam" id="PF07244">
    <property type="entry name" value="POTRA"/>
    <property type="match status" value="3"/>
</dbReference>
<keyword evidence="6 8" id="KW-0472">Membrane</keyword>
<protein>
    <recommendedName>
        <fullName evidence="8 9">Outer membrane protein assembly factor BamA</fullName>
    </recommendedName>
</protein>
<dbReference type="GO" id="GO:0051205">
    <property type="term" value="P:protein insertion into membrane"/>
    <property type="evidence" value="ECO:0007669"/>
    <property type="project" value="UniProtKB-UniRule"/>
</dbReference>
<proteinExistence type="inferred from homology"/>
<gene>
    <name evidence="8" type="primary">bamA</name>
    <name evidence="11" type="ORF">EDD53_0591</name>
</gene>
<feature type="chain" id="PRO_5018341874" description="Outer membrane protein assembly factor BamA" evidence="8">
    <location>
        <begin position="44"/>
        <end position="780"/>
    </location>
</feature>
<keyword evidence="7 8" id="KW-0998">Cell outer membrane</keyword>
<dbReference type="Gene3D" id="2.40.160.50">
    <property type="entry name" value="membrane protein fhac: a member of the omp85/tpsb transporter family"/>
    <property type="match status" value="1"/>
</dbReference>
<comment type="function">
    <text evidence="8">Part of the outer membrane protein assembly complex, which is involved in assembly and insertion of beta-barrel proteins into the outer membrane.</text>
</comment>
<evidence type="ECO:0000256" key="7">
    <source>
        <dbReference type="ARBA" id="ARBA00023237"/>
    </source>
</evidence>
<evidence type="ECO:0000256" key="3">
    <source>
        <dbReference type="ARBA" id="ARBA00022692"/>
    </source>
</evidence>
<reference evidence="11 12" key="1">
    <citation type="submission" date="2018-11" db="EMBL/GenBank/DDBJ databases">
        <title>Genomic Encyclopedia of Type Strains, Phase IV (KMG-IV): sequencing the most valuable type-strain genomes for metagenomic binning, comparative biology and taxonomic classification.</title>
        <authorList>
            <person name="Goeker M."/>
        </authorList>
    </citation>
    <scope>NUCLEOTIDE SEQUENCE [LARGE SCALE GENOMIC DNA]</scope>
    <source>
        <strain evidence="11 12">DSM 104731</strain>
    </source>
</reference>
<dbReference type="InterPro" id="IPR034746">
    <property type="entry name" value="POTRA"/>
</dbReference>
<keyword evidence="3 8" id="KW-0812">Transmembrane</keyword>